<evidence type="ECO:0000256" key="8">
    <source>
        <dbReference type="ARBA" id="ARBA00023224"/>
    </source>
</evidence>
<keyword evidence="7 9" id="KW-0675">Receptor</keyword>
<keyword evidence="6 10" id="KW-0472">Membrane</keyword>
<protein>
    <submittedName>
        <fullName evidence="13">Adenosine receptor A3-like</fullName>
    </submittedName>
</protein>
<dbReference type="CDD" id="cd00637">
    <property type="entry name" value="7tm_classA_rhodopsin-like"/>
    <property type="match status" value="1"/>
</dbReference>
<dbReference type="Gene3D" id="1.20.1070.10">
    <property type="entry name" value="Rhodopsin 7-helix transmembrane proteins"/>
    <property type="match status" value="1"/>
</dbReference>
<feature type="transmembrane region" description="Helical" evidence="10">
    <location>
        <begin position="150"/>
        <end position="171"/>
    </location>
</feature>
<feature type="transmembrane region" description="Helical" evidence="10">
    <location>
        <begin position="206"/>
        <end position="230"/>
    </location>
</feature>
<feature type="transmembrane region" description="Helical" evidence="10">
    <location>
        <begin position="242"/>
        <end position="261"/>
    </location>
</feature>
<dbReference type="PROSITE" id="PS50262">
    <property type="entry name" value="G_PROTEIN_RECEP_F1_2"/>
    <property type="match status" value="1"/>
</dbReference>
<dbReference type="AlphaFoldDB" id="A0A6P8H9E8"/>
<feature type="transmembrane region" description="Helical" evidence="10">
    <location>
        <begin position="80"/>
        <end position="98"/>
    </location>
</feature>
<dbReference type="PANTHER" id="PTHR24249">
    <property type="entry name" value="HISTAMINE RECEPTOR-RELATED G-PROTEIN COUPLED RECEPTOR"/>
    <property type="match status" value="1"/>
</dbReference>
<evidence type="ECO:0000256" key="4">
    <source>
        <dbReference type="ARBA" id="ARBA00022989"/>
    </source>
</evidence>
<accession>A0A6P8H9E8</accession>
<dbReference type="PROSITE" id="PS00237">
    <property type="entry name" value="G_PROTEIN_RECEP_F1_1"/>
    <property type="match status" value="1"/>
</dbReference>
<dbReference type="PRINTS" id="PR00237">
    <property type="entry name" value="GPCRRHODOPSN"/>
</dbReference>
<feature type="transmembrane region" description="Helical" evidence="10">
    <location>
        <begin position="45"/>
        <end position="68"/>
    </location>
</feature>
<evidence type="ECO:0000256" key="2">
    <source>
        <dbReference type="ARBA" id="ARBA00022475"/>
    </source>
</evidence>
<dbReference type="RefSeq" id="XP_031551803.1">
    <property type="nucleotide sequence ID" value="XM_031695943.1"/>
</dbReference>
<feature type="transmembrane region" description="Helical" evidence="10">
    <location>
        <begin position="6"/>
        <end position="33"/>
    </location>
</feature>
<organism evidence="12 13">
    <name type="scientific">Actinia tenebrosa</name>
    <name type="common">Australian red waratah sea anemone</name>
    <dbReference type="NCBI Taxonomy" id="6105"/>
    <lineage>
        <taxon>Eukaryota</taxon>
        <taxon>Metazoa</taxon>
        <taxon>Cnidaria</taxon>
        <taxon>Anthozoa</taxon>
        <taxon>Hexacorallia</taxon>
        <taxon>Actiniaria</taxon>
        <taxon>Actiniidae</taxon>
        <taxon>Actinia</taxon>
    </lineage>
</organism>
<dbReference type="GO" id="GO:0005886">
    <property type="term" value="C:plasma membrane"/>
    <property type="evidence" value="ECO:0007669"/>
    <property type="project" value="UniProtKB-SubCell"/>
</dbReference>
<evidence type="ECO:0000259" key="11">
    <source>
        <dbReference type="PROSITE" id="PS50262"/>
    </source>
</evidence>
<dbReference type="GO" id="GO:0004930">
    <property type="term" value="F:G protein-coupled receptor activity"/>
    <property type="evidence" value="ECO:0007669"/>
    <property type="project" value="UniProtKB-KW"/>
</dbReference>
<dbReference type="Pfam" id="PF00001">
    <property type="entry name" value="7tm_1"/>
    <property type="match status" value="2"/>
</dbReference>
<dbReference type="InterPro" id="IPR017452">
    <property type="entry name" value="GPCR_Rhodpsn_7TM"/>
</dbReference>
<dbReference type="InParanoid" id="A0A6P8H9E8"/>
<keyword evidence="3 9" id="KW-0812">Transmembrane</keyword>
<keyword evidence="4 10" id="KW-1133">Transmembrane helix</keyword>
<evidence type="ECO:0000256" key="7">
    <source>
        <dbReference type="ARBA" id="ARBA00023170"/>
    </source>
</evidence>
<evidence type="ECO:0000313" key="12">
    <source>
        <dbReference type="Proteomes" id="UP000515163"/>
    </source>
</evidence>
<reference evidence="13" key="1">
    <citation type="submission" date="2025-08" db="UniProtKB">
        <authorList>
            <consortium name="RefSeq"/>
        </authorList>
    </citation>
    <scope>IDENTIFICATION</scope>
    <source>
        <tissue evidence="13">Tentacle</tissue>
    </source>
</reference>
<name>A0A6P8H9E8_ACTTE</name>
<proteinExistence type="inferred from homology"/>
<comment type="similarity">
    <text evidence="9">Belongs to the G-protein coupled receptor 1 family.</text>
</comment>
<dbReference type="GeneID" id="116289056"/>
<evidence type="ECO:0000256" key="3">
    <source>
        <dbReference type="ARBA" id="ARBA00022692"/>
    </source>
</evidence>
<evidence type="ECO:0000256" key="1">
    <source>
        <dbReference type="ARBA" id="ARBA00004651"/>
    </source>
</evidence>
<evidence type="ECO:0000256" key="5">
    <source>
        <dbReference type="ARBA" id="ARBA00023040"/>
    </source>
</evidence>
<gene>
    <name evidence="13" type="primary">LOC116289056</name>
</gene>
<keyword evidence="5 9" id="KW-0297">G-protein coupled receptor</keyword>
<keyword evidence="12" id="KW-1185">Reference proteome</keyword>
<feature type="transmembrane region" description="Helical" evidence="10">
    <location>
        <begin position="119"/>
        <end position="138"/>
    </location>
</feature>
<comment type="subcellular location">
    <subcellularLocation>
        <location evidence="1">Cell membrane</location>
        <topology evidence="1">Multi-pass membrane protein</topology>
    </subcellularLocation>
</comment>
<dbReference type="PANTHER" id="PTHR24249:SF372">
    <property type="entry name" value="G-PROTEIN COUPLED RECEPTORS FAMILY 1 PROFILE DOMAIN-CONTAINING PROTEIN"/>
    <property type="match status" value="1"/>
</dbReference>
<dbReference type="Proteomes" id="UP000515163">
    <property type="component" value="Unplaced"/>
</dbReference>
<keyword evidence="2" id="KW-1003">Cell membrane</keyword>
<evidence type="ECO:0000256" key="6">
    <source>
        <dbReference type="ARBA" id="ARBA00023136"/>
    </source>
</evidence>
<keyword evidence="8 9" id="KW-0807">Transducer</keyword>
<sequence length="280" mass="31628">MAITIAIYVFVAINAILSLTATIANPLIILAIFKTPTLHTPSNVLLCSLALSDFGVGLLVQPMFMVFLTTTSLSMRVVKTATFLFAGASFFTMTAITVDRYLALLLHLRYQTIVTNKRTLILTFIIWIANLLVAILNGTRSSFKHDISSIVISFVSLVLSSYCHIQIYRIVKRHKREILKQTRSISLGYSSSCLPRIRQGKSIANLYYIHGLFISCCTPYLFVQVCSYLFDISMHDIALPIYFTTTLIFLNSTLNPFLFCWRVQDIRLAVKDIFKIGKKQ</sequence>
<evidence type="ECO:0000256" key="9">
    <source>
        <dbReference type="RuleBase" id="RU000688"/>
    </source>
</evidence>
<dbReference type="SUPFAM" id="SSF81321">
    <property type="entry name" value="Family A G protein-coupled receptor-like"/>
    <property type="match status" value="1"/>
</dbReference>
<dbReference type="KEGG" id="aten:116289056"/>
<evidence type="ECO:0000256" key="10">
    <source>
        <dbReference type="SAM" id="Phobius"/>
    </source>
</evidence>
<dbReference type="InterPro" id="IPR050569">
    <property type="entry name" value="TAAR"/>
</dbReference>
<dbReference type="InterPro" id="IPR000276">
    <property type="entry name" value="GPCR_Rhodpsn"/>
</dbReference>
<feature type="domain" description="G-protein coupled receptors family 1 profile" evidence="11">
    <location>
        <begin position="24"/>
        <end position="259"/>
    </location>
</feature>
<dbReference type="FunCoup" id="A0A6P8H9E8">
    <property type="interactions" value="552"/>
</dbReference>
<dbReference type="OrthoDB" id="5972388at2759"/>
<evidence type="ECO:0000313" key="13">
    <source>
        <dbReference type="RefSeq" id="XP_031551803.1"/>
    </source>
</evidence>